<gene>
    <name evidence="1" type="ORF">MLD38_012800</name>
</gene>
<reference evidence="2" key="1">
    <citation type="journal article" date="2023" name="Front. Plant Sci.">
        <title>Chromosomal-level genome assembly of Melastoma candidum provides insights into trichome evolution.</title>
        <authorList>
            <person name="Zhong Y."/>
            <person name="Wu W."/>
            <person name="Sun C."/>
            <person name="Zou P."/>
            <person name="Liu Y."/>
            <person name="Dai S."/>
            <person name="Zhou R."/>
        </authorList>
    </citation>
    <scope>NUCLEOTIDE SEQUENCE [LARGE SCALE GENOMIC DNA]</scope>
</reference>
<accession>A0ACB9R830</accession>
<dbReference type="EMBL" id="CM042883">
    <property type="protein sequence ID" value="KAI4374855.1"/>
    <property type="molecule type" value="Genomic_DNA"/>
</dbReference>
<dbReference type="Proteomes" id="UP001057402">
    <property type="component" value="Chromosome 4"/>
</dbReference>
<name>A0ACB9R830_9MYRT</name>
<organism evidence="1 2">
    <name type="scientific">Melastoma candidum</name>
    <dbReference type="NCBI Taxonomy" id="119954"/>
    <lineage>
        <taxon>Eukaryota</taxon>
        <taxon>Viridiplantae</taxon>
        <taxon>Streptophyta</taxon>
        <taxon>Embryophyta</taxon>
        <taxon>Tracheophyta</taxon>
        <taxon>Spermatophyta</taxon>
        <taxon>Magnoliopsida</taxon>
        <taxon>eudicotyledons</taxon>
        <taxon>Gunneridae</taxon>
        <taxon>Pentapetalae</taxon>
        <taxon>rosids</taxon>
        <taxon>malvids</taxon>
        <taxon>Myrtales</taxon>
        <taxon>Melastomataceae</taxon>
        <taxon>Melastomatoideae</taxon>
        <taxon>Melastomateae</taxon>
        <taxon>Melastoma</taxon>
    </lineage>
</organism>
<evidence type="ECO:0000313" key="2">
    <source>
        <dbReference type="Proteomes" id="UP001057402"/>
    </source>
</evidence>
<sequence>MKVVFVIVTETVERIGIDSKPISLCVEDQDYMGRIKKLQEYLNKVPFPSPSSDEHILPHDTKSRNYILAVRTIIEPGCSLDILKAAISIMSSVTDVLSVMLSPTSNCHTLFPI</sequence>
<protein>
    <submittedName>
        <fullName evidence="1">Uncharacterized protein</fullName>
    </submittedName>
</protein>
<comment type="caution">
    <text evidence="1">The sequence shown here is derived from an EMBL/GenBank/DDBJ whole genome shotgun (WGS) entry which is preliminary data.</text>
</comment>
<keyword evidence="2" id="KW-1185">Reference proteome</keyword>
<proteinExistence type="predicted"/>
<evidence type="ECO:0000313" key="1">
    <source>
        <dbReference type="EMBL" id="KAI4374855.1"/>
    </source>
</evidence>